<evidence type="ECO:0000256" key="8">
    <source>
        <dbReference type="ARBA" id="ARBA00022777"/>
    </source>
</evidence>
<dbReference type="SMART" id="SM00220">
    <property type="entry name" value="S_TKc"/>
    <property type="match status" value="1"/>
</dbReference>
<dbReference type="GO" id="GO:0005524">
    <property type="term" value="F:ATP binding"/>
    <property type="evidence" value="ECO:0007669"/>
    <property type="project" value="UniProtKB-UniRule"/>
</dbReference>
<evidence type="ECO:0000256" key="6">
    <source>
        <dbReference type="ARBA" id="ARBA00022679"/>
    </source>
</evidence>
<gene>
    <name evidence="16" type="ORF">LYPA_23C021734</name>
</gene>
<feature type="region of interest" description="Disordered" evidence="14">
    <location>
        <begin position="1314"/>
        <end position="1333"/>
    </location>
</feature>
<evidence type="ECO:0000313" key="17">
    <source>
        <dbReference type="Proteomes" id="UP000386466"/>
    </source>
</evidence>
<evidence type="ECO:0000256" key="10">
    <source>
        <dbReference type="ARBA" id="ARBA00047899"/>
    </source>
</evidence>
<organism evidence="16 17">
    <name type="scientific">Lynx pardinus</name>
    <name type="common">Iberian lynx</name>
    <name type="synonym">Felis pardina</name>
    <dbReference type="NCBI Taxonomy" id="191816"/>
    <lineage>
        <taxon>Eukaryota</taxon>
        <taxon>Metazoa</taxon>
        <taxon>Chordata</taxon>
        <taxon>Craniata</taxon>
        <taxon>Vertebrata</taxon>
        <taxon>Euteleostomi</taxon>
        <taxon>Mammalia</taxon>
        <taxon>Eutheria</taxon>
        <taxon>Laurasiatheria</taxon>
        <taxon>Carnivora</taxon>
        <taxon>Feliformia</taxon>
        <taxon>Felidae</taxon>
        <taxon>Felinae</taxon>
        <taxon>Lynx</taxon>
    </lineage>
</organism>
<protein>
    <recommendedName>
        <fullName evidence="2">non-specific serine/threonine protein kinase</fullName>
        <ecNumber evidence="2">2.7.11.1</ecNumber>
    </recommendedName>
</protein>
<evidence type="ECO:0000256" key="2">
    <source>
        <dbReference type="ARBA" id="ARBA00012513"/>
    </source>
</evidence>
<feature type="region of interest" description="Disordered" evidence="14">
    <location>
        <begin position="1067"/>
        <end position="1088"/>
    </location>
</feature>
<evidence type="ECO:0000256" key="13">
    <source>
        <dbReference type="PROSITE-ProRule" id="PRU10141"/>
    </source>
</evidence>
<feature type="region of interest" description="Disordered" evidence="14">
    <location>
        <begin position="1116"/>
        <end position="1235"/>
    </location>
</feature>
<dbReference type="PANTHER" id="PTHR28678:SF1">
    <property type="entry name" value="CODANIN-1"/>
    <property type="match status" value="1"/>
</dbReference>
<evidence type="ECO:0000256" key="5">
    <source>
        <dbReference type="ARBA" id="ARBA00022553"/>
    </source>
</evidence>
<dbReference type="EMBL" id="CAAGRJ010005512">
    <property type="protein sequence ID" value="VFV23368.1"/>
    <property type="molecule type" value="Genomic_DNA"/>
</dbReference>
<sequence>MSGGGEQPDILSVGILVKERWKVLRKIGGGGFGEIYDALDMLTRENVALKVESAQQPKQVLKMEVAVLKKLQGKDHVCRFIGCGRNDRFNYVVMQLQGRNLADLRRSQSRGTFTISTTLRLGRQILESIESIHSVGFLHRDIKPSNFAMGRFPSTCRKCYMLDFGLARQFTNSCGDVRPPRAVAGFRGTVRYASINAHRNREMGRHDDLWSLFYMLVEFVVGQLPWRKIKDKEQVGSIKERYDHRLMLKHLPPEFSIFLDHISSLDYFTKPDYQLLTSVFDNSIKTFGVIESDPFDWEKTGTDGSLTTTTTSATPQLHTRLTPAAIGIANATPIPGDLLRENTDEVFPDEQLSDGENGIPVGVSPDKLPGSLGHPRPQEKDVWEEMDANRNKIKLGICKAATEEENSHGQVNGILNAPSLGSPIRVRSEITQPDRDVPLVRKLRSIHSFELEKRLTLEPKPDTDKFLETCLEKMQKDSSAGKESILPALLHKPCVPAVSRTDHIWHYDEEYLPDASKPASANTPEQADGGASNGFIAVNLSSCKQEVDSKEWVIVDKEQDLRDFRTNEALGHKTTGSPSDEEPEVLQVLEESPQDEKLLLGPWAESDHLKKETSGVVLALSGECPATAVPEQYTDRLELQAGAASHFIAVTPTSPMEAQAEGPLTAITIPRPSVASTQSTSGSFHYGQQPERRDLQPVEPTVELYSPRENFSGLVVTEGEPPSGGSRTDLGLQIDHIGHDLLPSIRESNKSQDLEPQDLADHNRLAVREFESLPRETKEKSILLGSDNEDEKLSKGQHYIEIASLPGDLVTVERDHSATTEPLDVTKTQTFSVVPNQDKNHEIMKLLAVGTSEISPRVIDSHVEGQIGQVAAMQKSKLSKDDDIGSEDLPGHQGDVSTFLHQEGKREKIAPRNGELFHCVSENEHCPPSRKDVVKSSFVTRHSRIPVLAQEIDSTFESSSPVSAKEKLLQKKAYQPDLVRLLVEKRQLKSFLGDLSSASDKLLEERLATVPAPFSEEEVFTPFSRLAVDSHLSRSAEDSFLSPIISQSRKSKIPRPVSWVNTDQVSTATSSQFLPRPPPGKPPTRPGVEARLRRYKVLGSSNSDSDLFSRLAQILQNGTQKPRSTTQCKSPGSPHNPKTPPKSPVVPRRSPSASPRSSSLPRTSSSSPSRAGRPHHDQRSSSPHLGRSKSPPSHSGSSSSRRSCQQEHCKPSKNGLKGSSSLHHHSAGTKAPPGKRNALCITRVIPAPYHPLLSICDLPLNQRNSQEAPVWALLHPAWTKPSRRINPTPVSEERSLSKPKTCFTSPPINCVPSSQPSVLDTSPWGHGLPPGCRSLQEEREMLRKERSKQLQQSPTPACPTSESGSPLPSRTGNLTAEPADPARVSSRQRLELIALIYSSCIAENLVPNLFLELFFVLQLLTARRMVATKESDLEPIPGALDSLESPLFQSVHDCVFFAVQVLEHQFQVLSYLDKGTLKLLAENERLLCFSPALQGRLRAAYEGSVAKVSLAMPPSAQAVSFQPETDNRANFSSDRAFHTFKKQRDVFFEVLREWEDRHEEPGWDFEKGLGSRIRAMMGQLSAACSHSHFVRLFQKQLLQMCQSPSGTGGTVLGEAPDVLSMLGADKLGRLRRLQERLVAPQSSGGPCPPPTFPGCQGFFRDFILSASSFQFNQHLMDSLSLKIRELNSLALPQPEPSDEDGESDVDWQGERRQFAMVLLSLRLLAKFLGFVAFLPYRGPEPPPTRELQDSILALRSQQGLRARRAVLTVPWLVEFLSLADHIVPLLDYYRSIFTLLLHLHRSLVLSKESEGEMCFLNKLLLLAVLGWLFQIPTVPEDLFFLEEGQLDTFEVDTVTSEHGLDGMPVVDQHLLYTCCPYIGELRKLLASWVSGSSGRSGGFVRKITPTTTTGLGAQPPRTTQGLQAQLAQAFFHNQPPSLRRTVEFVAERIGSNCVKHIKATLVADLVRQAESLLQEQLVTQGQEGGDPAQLLEILCSQLCPHGAQALTRGREFCQKKSPGAVRALLPEETPAAVLSSAENIAVGLATEKACAWLSANITALIRREVKAAVSRTLRAQGPEPAARGERRGCSRACEHHAPLPSHLISEIKDVLALAVGPRDPEEGVSPEHLEQLLGQLGQTLRCRQFLCPPAEQHLAKCSVELASLLVADQIPVLGPPVQHRLERGQARRLLHMLLSLWKDDFQVPVPLQLLLSPRNLGLLADTRPREWDLLLFLLRELVEKGLMGRTEIEACLGSLHDAQWPKDFSEELATLFNPFLAEPHMPEPQLRACELVQTNRGTVLAQS</sequence>
<keyword evidence="5" id="KW-0597">Phosphoprotein</keyword>
<feature type="binding site" evidence="13">
    <location>
        <position position="50"/>
    </location>
    <ligand>
        <name>ATP</name>
        <dbReference type="ChEBI" id="CHEBI:30616"/>
    </ligand>
</feature>
<dbReference type="GO" id="GO:0015630">
    <property type="term" value="C:microtubule cytoskeleton"/>
    <property type="evidence" value="ECO:0007669"/>
    <property type="project" value="UniProtKB-ARBA"/>
</dbReference>
<dbReference type="InterPro" id="IPR017441">
    <property type="entry name" value="Protein_kinase_ATP_BS"/>
</dbReference>
<feature type="compositionally biased region" description="Polar residues" evidence="14">
    <location>
        <begin position="674"/>
        <end position="683"/>
    </location>
</feature>
<feature type="compositionally biased region" description="Polar residues" evidence="14">
    <location>
        <begin position="1349"/>
        <end position="1374"/>
    </location>
</feature>
<evidence type="ECO:0000256" key="9">
    <source>
        <dbReference type="ARBA" id="ARBA00022840"/>
    </source>
</evidence>
<dbReference type="FunFam" id="3.30.200.20:FF:000358">
    <property type="entry name" value="Tau tubulin kinase 2b"/>
    <property type="match status" value="1"/>
</dbReference>
<dbReference type="PROSITE" id="PS50011">
    <property type="entry name" value="PROTEIN_KINASE_DOM"/>
    <property type="match status" value="1"/>
</dbReference>
<comment type="catalytic activity">
    <reaction evidence="11">
        <text>L-seryl-[protein] + ATP = O-phospho-L-seryl-[protein] + ADP + H(+)</text>
        <dbReference type="Rhea" id="RHEA:17989"/>
        <dbReference type="Rhea" id="RHEA-COMP:9863"/>
        <dbReference type="Rhea" id="RHEA-COMP:11604"/>
        <dbReference type="ChEBI" id="CHEBI:15378"/>
        <dbReference type="ChEBI" id="CHEBI:29999"/>
        <dbReference type="ChEBI" id="CHEBI:30616"/>
        <dbReference type="ChEBI" id="CHEBI:83421"/>
        <dbReference type="ChEBI" id="CHEBI:456216"/>
        <dbReference type="EC" id="2.7.11.1"/>
    </reaction>
</comment>
<keyword evidence="7 13" id="KW-0547">Nucleotide-binding</keyword>
<keyword evidence="9 13" id="KW-0067">ATP-binding</keyword>
<evidence type="ECO:0000256" key="12">
    <source>
        <dbReference type="ARBA" id="ARBA00061588"/>
    </source>
</evidence>
<feature type="domain" description="Protein kinase" evidence="15">
    <location>
        <begin position="21"/>
        <end position="284"/>
    </location>
</feature>
<dbReference type="GO" id="GO:0006325">
    <property type="term" value="P:chromatin organization"/>
    <property type="evidence" value="ECO:0007669"/>
    <property type="project" value="TreeGrafter"/>
</dbReference>
<reference evidence="16 17" key="1">
    <citation type="submission" date="2019-01" db="EMBL/GenBank/DDBJ databases">
        <authorList>
            <person name="Alioto T."/>
            <person name="Alioto T."/>
        </authorList>
    </citation>
    <scope>NUCLEOTIDE SEQUENCE [LARGE SCALE GENOMIC DNA]</scope>
</reference>
<comment type="similarity">
    <text evidence="12">Belongs to the protein kinase superfamily. CK1 Ser/Thr protein kinase family.</text>
</comment>
<keyword evidence="8 16" id="KW-0418">Kinase</keyword>
<dbReference type="CDD" id="cd14129">
    <property type="entry name" value="STKc_TTBK2"/>
    <property type="match status" value="1"/>
</dbReference>
<dbReference type="EC" id="2.7.11.1" evidence="2"/>
<dbReference type="PANTHER" id="PTHR28678">
    <property type="entry name" value="CODANIN-1"/>
    <property type="match status" value="1"/>
</dbReference>
<dbReference type="SUPFAM" id="SSF56112">
    <property type="entry name" value="Protein kinase-like (PK-like)"/>
    <property type="match status" value="1"/>
</dbReference>
<keyword evidence="6" id="KW-0808">Transferase</keyword>
<dbReference type="FunFam" id="1.10.510.10:FF:000167">
    <property type="entry name" value="Tau tubulin kinase 1"/>
    <property type="match status" value="1"/>
</dbReference>
<comment type="catalytic activity">
    <reaction evidence="10">
        <text>L-threonyl-[protein] + ATP = O-phospho-L-threonyl-[protein] + ADP + H(+)</text>
        <dbReference type="Rhea" id="RHEA:46608"/>
        <dbReference type="Rhea" id="RHEA-COMP:11060"/>
        <dbReference type="Rhea" id="RHEA-COMP:11605"/>
        <dbReference type="ChEBI" id="CHEBI:15378"/>
        <dbReference type="ChEBI" id="CHEBI:30013"/>
        <dbReference type="ChEBI" id="CHEBI:30616"/>
        <dbReference type="ChEBI" id="CHEBI:61977"/>
        <dbReference type="ChEBI" id="CHEBI:456216"/>
        <dbReference type="EC" id="2.7.11.1"/>
    </reaction>
</comment>
<dbReference type="Proteomes" id="UP000386466">
    <property type="component" value="Unassembled WGS sequence"/>
</dbReference>
<evidence type="ECO:0000259" key="15">
    <source>
        <dbReference type="PROSITE" id="PS50011"/>
    </source>
</evidence>
<dbReference type="Pfam" id="PF15296">
    <property type="entry name" value="Codanin-1_C"/>
    <property type="match status" value="1"/>
</dbReference>
<feature type="compositionally biased region" description="Low complexity" evidence="14">
    <location>
        <begin position="1145"/>
        <end position="1171"/>
    </location>
</feature>
<dbReference type="InterPro" id="IPR011009">
    <property type="entry name" value="Kinase-like_dom_sf"/>
</dbReference>
<evidence type="ECO:0000256" key="7">
    <source>
        <dbReference type="ARBA" id="ARBA00022741"/>
    </source>
</evidence>
<evidence type="ECO:0000256" key="3">
    <source>
        <dbReference type="ARBA" id="ARBA00022490"/>
    </source>
</evidence>
<dbReference type="PROSITE" id="PS00107">
    <property type="entry name" value="PROTEIN_KINASE_ATP"/>
    <property type="match status" value="1"/>
</dbReference>
<keyword evidence="17" id="KW-1185">Reference proteome</keyword>
<accession>A0A485MU61</accession>
<feature type="region of interest" description="Disordered" evidence="14">
    <location>
        <begin position="674"/>
        <end position="693"/>
    </location>
</feature>
<name>A0A485MU61_LYNPA</name>
<evidence type="ECO:0000256" key="1">
    <source>
        <dbReference type="ARBA" id="ARBA00004496"/>
    </source>
</evidence>
<dbReference type="GO" id="GO:0004674">
    <property type="term" value="F:protein serine/threonine kinase activity"/>
    <property type="evidence" value="ECO:0007669"/>
    <property type="project" value="UniProtKB-KW"/>
</dbReference>
<keyword evidence="3" id="KW-0963">Cytoplasm</keyword>
<feature type="compositionally biased region" description="Polar residues" evidence="14">
    <location>
        <begin position="1116"/>
        <end position="1130"/>
    </location>
</feature>
<evidence type="ECO:0000256" key="14">
    <source>
        <dbReference type="SAM" id="MobiDB-lite"/>
    </source>
</evidence>
<evidence type="ECO:0000256" key="4">
    <source>
        <dbReference type="ARBA" id="ARBA00022527"/>
    </source>
</evidence>
<dbReference type="InterPro" id="IPR028171">
    <property type="entry name" value="Codanin-1_C"/>
</dbReference>
<proteinExistence type="inferred from homology"/>
<dbReference type="InterPro" id="IPR000719">
    <property type="entry name" value="Prot_kinase_dom"/>
</dbReference>
<dbReference type="Pfam" id="PF00069">
    <property type="entry name" value="Pkinase"/>
    <property type="match status" value="1"/>
</dbReference>
<dbReference type="GO" id="GO:0005737">
    <property type="term" value="C:cytoplasm"/>
    <property type="evidence" value="ECO:0007669"/>
    <property type="project" value="UniProtKB-SubCell"/>
</dbReference>
<evidence type="ECO:0000256" key="11">
    <source>
        <dbReference type="ARBA" id="ARBA00048679"/>
    </source>
</evidence>
<keyword evidence="4" id="KW-0723">Serine/threonine-protein kinase</keyword>
<dbReference type="InterPro" id="IPR047915">
    <property type="entry name" value="TTBK2_STKc"/>
</dbReference>
<dbReference type="Gene3D" id="1.10.510.10">
    <property type="entry name" value="Transferase(Phosphotransferase) domain 1"/>
    <property type="match status" value="1"/>
</dbReference>
<dbReference type="GO" id="GO:0005634">
    <property type="term" value="C:nucleus"/>
    <property type="evidence" value="ECO:0007669"/>
    <property type="project" value="TreeGrafter"/>
</dbReference>
<dbReference type="InterPro" id="IPR040031">
    <property type="entry name" value="Codanin-1"/>
</dbReference>
<feature type="region of interest" description="Disordered" evidence="14">
    <location>
        <begin position="1341"/>
        <end position="1382"/>
    </location>
</feature>
<feature type="compositionally biased region" description="Pro residues" evidence="14">
    <location>
        <begin position="1075"/>
        <end position="1085"/>
    </location>
</feature>
<evidence type="ECO:0000313" key="16">
    <source>
        <dbReference type="EMBL" id="VFV23368.1"/>
    </source>
</evidence>
<comment type="subcellular location">
    <subcellularLocation>
        <location evidence="1">Cytoplasm</location>
    </subcellularLocation>
</comment>
<feature type="compositionally biased region" description="Low complexity" evidence="14">
    <location>
        <begin position="1188"/>
        <end position="1203"/>
    </location>
</feature>